<dbReference type="GO" id="GO:0004519">
    <property type="term" value="F:endonuclease activity"/>
    <property type="evidence" value="ECO:0007669"/>
    <property type="project" value="UniProtKB-KW"/>
</dbReference>
<dbReference type="Pfam" id="PF20469">
    <property type="entry name" value="OLD-like_TOPRIM"/>
    <property type="match status" value="1"/>
</dbReference>
<dbReference type="OrthoDB" id="5836727at2"/>
<feature type="domain" description="OLD protein-like TOPRIM" evidence="1">
    <location>
        <begin position="381"/>
        <end position="445"/>
    </location>
</feature>
<proteinExistence type="predicted"/>
<organism evidence="2 3">
    <name type="scientific">Psychromonas ingrahamii (strain DSM 17664 / CCUG 51855 / 37)</name>
    <dbReference type="NCBI Taxonomy" id="357804"/>
    <lineage>
        <taxon>Bacteria</taxon>
        <taxon>Pseudomonadati</taxon>
        <taxon>Pseudomonadota</taxon>
        <taxon>Gammaproteobacteria</taxon>
        <taxon>Alteromonadales</taxon>
        <taxon>Psychromonadaceae</taxon>
        <taxon>Psychromonas</taxon>
    </lineage>
</organism>
<keyword evidence="2" id="KW-0540">Nuclease</keyword>
<dbReference type="InterPro" id="IPR022602">
    <property type="entry name" value="DUF2813"/>
</dbReference>
<dbReference type="EMBL" id="CP000510">
    <property type="protein sequence ID" value="ABM02069.1"/>
    <property type="molecule type" value="Genomic_DNA"/>
</dbReference>
<protein>
    <submittedName>
        <fullName evidence="2">ATP-dependent endonuclease of the OLD family protein</fullName>
    </submittedName>
</protein>
<dbReference type="Proteomes" id="UP000000639">
    <property type="component" value="Chromosome"/>
</dbReference>
<dbReference type="GO" id="GO:0000731">
    <property type="term" value="P:DNA synthesis involved in DNA repair"/>
    <property type="evidence" value="ECO:0007669"/>
    <property type="project" value="TreeGrafter"/>
</dbReference>
<dbReference type="PANTHER" id="PTHR32182:SF19">
    <property type="entry name" value="HOMOLOGY WITH RECF PROTEIN"/>
    <property type="match status" value="1"/>
</dbReference>
<evidence type="ECO:0000313" key="2">
    <source>
        <dbReference type="EMBL" id="ABM02069.1"/>
    </source>
</evidence>
<dbReference type="SUPFAM" id="SSF52540">
    <property type="entry name" value="P-loop containing nucleoside triphosphate hydrolases"/>
    <property type="match status" value="1"/>
</dbReference>
<dbReference type="RefSeq" id="WP_011768628.1">
    <property type="nucleotide sequence ID" value="NC_008709.1"/>
</dbReference>
<dbReference type="GO" id="GO:0006302">
    <property type="term" value="P:double-strand break repair"/>
    <property type="evidence" value="ECO:0007669"/>
    <property type="project" value="TreeGrafter"/>
</dbReference>
<name>A1SRF4_PSYIN</name>
<evidence type="ECO:0000313" key="3">
    <source>
        <dbReference type="Proteomes" id="UP000000639"/>
    </source>
</evidence>
<dbReference type="CDD" id="cd01026">
    <property type="entry name" value="TOPRIM_OLD"/>
    <property type="match status" value="1"/>
</dbReference>
<reference evidence="2 3" key="1">
    <citation type="submission" date="2007-01" db="EMBL/GenBank/DDBJ databases">
        <title>Complete sequence of Psychromonas ingrahamii 37.</title>
        <authorList>
            <consortium name="US DOE Joint Genome Institute"/>
            <person name="Copeland A."/>
            <person name="Lucas S."/>
            <person name="Lapidus A."/>
            <person name="Barry K."/>
            <person name="Detter J.C."/>
            <person name="Glavina del Rio T."/>
            <person name="Hammon N."/>
            <person name="Israni S."/>
            <person name="Dalin E."/>
            <person name="Tice H."/>
            <person name="Pitluck S."/>
            <person name="Thompson L.S."/>
            <person name="Brettin T."/>
            <person name="Bruce D."/>
            <person name="Han C."/>
            <person name="Tapia R."/>
            <person name="Schmutz J."/>
            <person name="Larimer F."/>
            <person name="Land M."/>
            <person name="Hauser L."/>
            <person name="Kyrpides N."/>
            <person name="Ivanova N."/>
            <person name="Staley J."/>
            <person name="Richardson P."/>
        </authorList>
    </citation>
    <scope>NUCLEOTIDE SEQUENCE [LARGE SCALE GENOMIC DNA]</scope>
    <source>
        <strain evidence="2 3">37</strain>
    </source>
</reference>
<dbReference type="AlphaFoldDB" id="A1SRF4"/>
<dbReference type="eggNOG" id="COG0419">
    <property type="taxonomic scope" value="Bacteria"/>
</dbReference>
<sequence length="558" mass="63264">MLLDQIEVVGFRGINRLSINVKSLSAFLGENSWGKSSLFDALSLFLSGTKKAYKFTGDDFHRPSISDVSCNKLIHLVFTFKEQANGESLQRQYKSISAAWNLPKGECSYIYYQVDGSITESGNIITQRYFLDNHGQKKSFKKDVLANLVNEFISFVPALRMGSERSLMVTAEDTGDVEYCSKRASCEARIKRIFKRLNKSSQQLSESEMKMGYQALVYLFDHYLLKHYGRSHFHRGDAQNDTKGQMPFSFQALTHFNDLLKTGHKSDRAMLLLVLGEFLEVRGEHLLRRGATPILLLEEPENNLHPVNLAITWRFFSLLPMQKLVSTNSSQLLSFLPLSCVQRLVRCTGLTQSYSLNLKHFSQNDLRRVAFHIRMTRPQSLFARSWLLVEGETETWLLTELSRLCGYNLVVEGVQILEFAQCGVAPLIKLAQDLHIEWFVLTDGDAAGQKYAARVAEMLLVKDSLVNRLVVLPALDIEHLFFDHGFANVYLEAAHYTEKDLARITTHKIIDKAVHKYSKPELGLAIANAVEERGTDSIPPLLKRLFSRLVGLARSQSG</sequence>
<gene>
    <name evidence="2" type="ordered locus">Ping_0201</name>
</gene>
<accession>A1SRF4</accession>
<keyword evidence="2" id="KW-0378">Hydrolase</keyword>
<dbReference type="KEGG" id="pin:Ping_0201"/>
<dbReference type="STRING" id="357804.Ping_0201"/>
<dbReference type="Gene3D" id="3.40.50.300">
    <property type="entry name" value="P-loop containing nucleotide triphosphate hydrolases"/>
    <property type="match status" value="1"/>
</dbReference>
<dbReference type="Pfam" id="PF11398">
    <property type="entry name" value="DUF2813"/>
    <property type="match status" value="1"/>
</dbReference>
<dbReference type="InterPro" id="IPR027417">
    <property type="entry name" value="P-loop_NTPase"/>
</dbReference>
<dbReference type="InterPro" id="IPR034139">
    <property type="entry name" value="TOPRIM_OLD"/>
</dbReference>
<keyword evidence="2" id="KW-0255">Endonuclease</keyword>
<dbReference type="eggNOG" id="COG3593">
    <property type="taxonomic scope" value="Bacteria"/>
</dbReference>
<dbReference type="HOGENOM" id="CLU_034845_0_0_6"/>
<keyword evidence="3" id="KW-1185">Reference proteome</keyword>
<evidence type="ECO:0000259" key="1">
    <source>
        <dbReference type="Pfam" id="PF20469"/>
    </source>
</evidence>
<dbReference type="PANTHER" id="PTHR32182">
    <property type="entry name" value="DNA REPLICATION AND REPAIR PROTEIN RECF"/>
    <property type="match status" value="1"/>
</dbReference>